<comment type="subcellular location">
    <subcellularLocation>
        <location evidence="1">Cell membrane</location>
        <topology evidence="1">Multi-pass membrane protein</topology>
    </subcellularLocation>
</comment>
<evidence type="ECO:0000256" key="5">
    <source>
        <dbReference type="ARBA" id="ARBA00022989"/>
    </source>
</evidence>
<dbReference type="InterPro" id="IPR052031">
    <property type="entry name" value="Membrane_Transporter-Flippase"/>
</dbReference>
<dbReference type="EMBL" id="MABE01000514">
    <property type="protein sequence ID" value="OUS39862.1"/>
    <property type="molecule type" value="Genomic_DNA"/>
</dbReference>
<dbReference type="GO" id="GO:0005886">
    <property type="term" value="C:plasma membrane"/>
    <property type="evidence" value="ECO:0007669"/>
    <property type="project" value="UniProtKB-SubCell"/>
</dbReference>
<keyword evidence="5 7" id="KW-1133">Transmembrane helix</keyword>
<feature type="transmembrane region" description="Helical" evidence="7">
    <location>
        <begin position="16"/>
        <end position="36"/>
    </location>
</feature>
<dbReference type="InterPro" id="IPR002528">
    <property type="entry name" value="MATE_fam"/>
</dbReference>
<dbReference type="PANTHER" id="PTHR43549:SF2">
    <property type="entry name" value="MULTIDRUG RESISTANCE PROTEIN NORM-RELATED"/>
    <property type="match status" value="1"/>
</dbReference>
<evidence type="ECO:0000256" key="6">
    <source>
        <dbReference type="ARBA" id="ARBA00023136"/>
    </source>
</evidence>
<keyword evidence="6 7" id="KW-0472">Membrane</keyword>
<evidence type="ECO:0000256" key="3">
    <source>
        <dbReference type="ARBA" id="ARBA00022475"/>
    </source>
</evidence>
<dbReference type="Pfam" id="PF01554">
    <property type="entry name" value="MatE"/>
    <property type="match status" value="2"/>
</dbReference>
<evidence type="ECO:0000313" key="9">
    <source>
        <dbReference type="Proteomes" id="UP000227088"/>
    </source>
</evidence>
<proteinExistence type="predicted"/>
<feature type="transmembrane region" description="Helical" evidence="7">
    <location>
        <begin position="239"/>
        <end position="265"/>
    </location>
</feature>
<sequence>MSAPASPILTQSVPRLFFTMAMPIILGLMVSGLYTFVDAIFISRAVGTDAIGGVSAAFPIHMLMISISTMLGSGMASNISRRLGANEDLQASKVFSASLQLSLLVGGSVSVLLFLLRENIFSLMNTPAALLPYAMEYITPIACYGLISFSYGTLSENFRAQGKNVLVMQLMALSAVMNVILDALFLFVFEWGVEGAAWATVLAISISLVFALIMFNKGEYRVQFLWRYFRFIPAIHKEAISLGFPIFLSYLGFALMLVMVNLAIANVAGSDAQLLISAHGIFNRTFMLIFLPVLGMMIAFQTFAGFNYGAQQYARVKQGLKVAIWYT</sequence>
<evidence type="ECO:0000256" key="2">
    <source>
        <dbReference type="ARBA" id="ARBA00022448"/>
    </source>
</evidence>
<feature type="non-terminal residue" evidence="8">
    <location>
        <position position="327"/>
    </location>
</feature>
<evidence type="ECO:0000256" key="1">
    <source>
        <dbReference type="ARBA" id="ARBA00004651"/>
    </source>
</evidence>
<reference evidence="9" key="1">
    <citation type="journal article" date="2017" name="Proc. Natl. Acad. Sci. U.S.A.">
        <title>Simulation of Deepwater Horizon oil plume reveals substrate specialization within a complex community of hydrocarbon degraders.</title>
        <authorList>
            <person name="Hu P."/>
            <person name="Dubinsky E.A."/>
            <person name="Probst A.J."/>
            <person name="Wang J."/>
            <person name="Sieber C.M.K."/>
            <person name="Tom L.M."/>
            <person name="Gardinali P."/>
            <person name="Banfield J.F."/>
            <person name="Atlas R.M."/>
            <person name="Andersen G.L."/>
        </authorList>
    </citation>
    <scope>NUCLEOTIDE SEQUENCE [LARGE SCALE GENOMIC DNA]</scope>
</reference>
<keyword evidence="4 7" id="KW-0812">Transmembrane</keyword>
<dbReference type="Proteomes" id="UP000227088">
    <property type="component" value="Unassembled WGS sequence"/>
</dbReference>
<feature type="transmembrane region" description="Helical" evidence="7">
    <location>
        <begin position="195"/>
        <end position="218"/>
    </location>
</feature>
<feature type="transmembrane region" description="Helical" evidence="7">
    <location>
        <begin position="137"/>
        <end position="154"/>
    </location>
</feature>
<evidence type="ECO:0000313" key="8">
    <source>
        <dbReference type="EMBL" id="OUS39862.1"/>
    </source>
</evidence>
<dbReference type="GO" id="GO:0042910">
    <property type="term" value="F:xenobiotic transmembrane transporter activity"/>
    <property type="evidence" value="ECO:0007669"/>
    <property type="project" value="InterPro"/>
</dbReference>
<keyword evidence="2" id="KW-0813">Transport</keyword>
<dbReference type="GO" id="GO:0015297">
    <property type="term" value="F:antiporter activity"/>
    <property type="evidence" value="ECO:0007669"/>
    <property type="project" value="InterPro"/>
</dbReference>
<evidence type="ECO:0008006" key="10">
    <source>
        <dbReference type="Google" id="ProtNLM"/>
    </source>
</evidence>
<gene>
    <name evidence="8" type="ORF">A9R00_08965</name>
</gene>
<protein>
    <recommendedName>
        <fullName evidence="10">MATE family efflux transporter</fullName>
    </recommendedName>
</protein>
<feature type="transmembrane region" description="Helical" evidence="7">
    <location>
        <begin position="97"/>
        <end position="117"/>
    </location>
</feature>
<dbReference type="AlphaFoldDB" id="A0A1Y5HXQ3"/>
<feature type="transmembrane region" description="Helical" evidence="7">
    <location>
        <begin position="166"/>
        <end position="189"/>
    </location>
</feature>
<evidence type="ECO:0000256" key="4">
    <source>
        <dbReference type="ARBA" id="ARBA00022692"/>
    </source>
</evidence>
<feature type="transmembrane region" description="Helical" evidence="7">
    <location>
        <begin position="56"/>
        <end position="76"/>
    </location>
</feature>
<evidence type="ECO:0000256" key="7">
    <source>
        <dbReference type="SAM" id="Phobius"/>
    </source>
</evidence>
<organism evidence="8 9">
    <name type="scientific">Oleispira antarctica</name>
    <dbReference type="NCBI Taxonomy" id="188908"/>
    <lineage>
        <taxon>Bacteria</taxon>
        <taxon>Pseudomonadati</taxon>
        <taxon>Pseudomonadota</taxon>
        <taxon>Gammaproteobacteria</taxon>
        <taxon>Oceanospirillales</taxon>
        <taxon>Oceanospirillaceae</taxon>
        <taxon>Oleispira</taxon>
    </lineage>
</organism>
<name>A0A1Y5HXQ3_OLEAN</name>
<comment type="caution">
    <text evidence="8">The sequence shown here is derived from an EMBL/GenBank/DDBJ whole genome shotgun (WGS) entry which is preliminary data.</text>
</comment>
<accession>A0A1Y5HXQ3</accession>
<keyword evidence="3" id="KW-1003">Cell membrane</keyword>
<dbReference type="PANTHER" id="PTHR43549">
    <property type="entry name" value="MULTIDRUG RESISTANCE PROTEIN YPNP-RELATED"/>
    <property type="match status" value="1"/>
</dbReference>
<feature type="transmembrane region" description="Helical" evidence="7">
    <location>
        <begin position="285"/>
        <end position="308"/>
    </location>
</feature>